<feature type="region of interest" description="Disordered" evidence="1">
    <location>
        <begin position="22"/>
        <end position="43"/>
    </location>
</feature>
<evidence type="ECO:0000313" key="2">
    <source>
        <dbReference type="EMBL" id="GIY72082.1"/>
    </source>
</evidence>
<dbReference type="Proteomes" id="UP001054945">
    <property type="component" value="Unassembled WGS sequence"/>
</dbReference>
<reference evidence="2 3" key="1">
    <citation type="submission" date="2021-06" db="EMBL/GenBank/DDBJ databases">
        <title>Caerostris extrusa draft genome.</title>
        <authorList>
            <person name="Kono N."/>
            <person name="Arakawa K."/>
        </authorList>
    </citation>
    <scope>NUCLEOTIDE SEQUENCE [LARGE SCALE GENOMIC DNA]</scope>
</reference>
<comment type="caution">
    <text evidence="2">The sequence shown here is derived from an EMBL/GenBank/DDBJ whole genome shotgun (WGS) entry which is preliminary data.</text>
</comment>
<proteinExistence type="predicted"/>
<accession>A0AAV4VNZ9</accession>
<keyword evidence="3" id="KW-1185">Reference proteome</keyword>
<dbReference type="AlphaFoldDB" id="A0AAV4VNZ9"/>
<gene>
    <name evidence="2" type="ORF">CEXT_19531</name>
</gene>
<feature type="compositionally biased region" description="Basic and acidic residues" evidence="1">
    <location>
        <begin position="25"/>
        <end position="40"/>
    </location>
</feature>
<name>A0AAV4VNZ9_CAEEX</name>
<sequence length="92" mass="10539">MRQVRIGRKTILNRSNKNVKAFRKFSSENERRNTKSEDSPVHSLNGKISLEHWVAFVGLLQLSEIRQTTLKSESSDSFYCYDSPSPVVVTAH</sequence>
<dbReference type="EMBL" id="BPLR01014895">
    <property type="protein sequence ID" value="GIY72082.1"/>
    <property type="molecule type" value="Genomic_DNA"/>
</dbReference>
<evidence type="ECO:0000256" key="1">
    <source>
        <dbReference type="SAM" id="MobiDB-lite"/>
    </source>
</evidence>
<protein>
    <submittedName>
        <fullName evidence="2">Uncharacterized protein</fullName>
    </submittedName>
</protein>
<evidence type="ECO:0000313" key="3">
    <source>
        <dbReference type="Proteomes" id="UP001054945"/>
    </source>
</evidence>
<organism evidence="2 3">
    <name type="scientific">Caerostris extrusa</name>
    <name type="common">Bark spider</name>
    <name type="synonym">Caerostris bankana</name>
    <dbReference type="NCBI Taxonomy" id="172846"/>
    <lineage>
        <taxon>Eukaryota</taxon>
        <taxon>Metazoa</taxon>
        <taxon>Ecdysozoa</taxon>
        <taxon>Arthropoda</taxon>
        <taxon>Chelicerata</taxon>
        <taxon>Arachnida</taxon>
        <taxon>Araneae</taxon>
        <taxon>Araneomorphae</taxon>
        <taxon>Entelegynae</taxon>
        <taxon>Araneoidea</taxon>
        <taxon>Araneidae</taxon>
        <taxon>Caerostris</taxon>
    </lineage>
</organism>